<reference evidence="4" key="1">
    <citation type="submission" date="2017-09" db="EMBL/GenBank/DDBJ databases">
        <title>Genome sequence of Nannocystis excedens DSM 71.</title>
        <authorList>
            <person name="Blom J."/>
        </authorList>
    </citation>
    <scope>NUCLEOTIDE SEQUENCE [LARGE SCALE GENOMIC DNA]</scope>
    <source>
        <strain evidence="4">type strain: E19</strain>
    </source>
</reference>
<dbReference type="OrthoDB" id="9811720at2"/>
<proteinExistence type="predicted"/>
<dbReference type="InterPro" id="IPR007065">
    <property type="entry name" value="HPP"/>
</dbReference>
<keyword evidence="1" id="KW-1133">Transmembrane helix</keyword>
<feature type="transmembrane region" description="Helical" evidence="1">
    <location>
        <begin position="98"/>
        <end position="116"/>
    </location>
</feature>
<feature type="transmembrane region" description="Helical" evidence="1">
    <location>
        <begin position="136"/>
        <end position="157"/>
    </location>
</feature>
<evidence type="ECO:0000313" key="3">
    <source>
        <dbReference type="EMBL" id="SON53603.1"/>
    </source>
</evidence>
<keyword evidence="1" id="KW-0812">Transmembrane</keyword>
<feature type="transmembrane region" description="Helical" evidence="1">
    <location>
        <begin position="30"/>
        <end position="54"/>
    </location>
</feature>
<protein>
    <submittedName>
        <fullName evidence="3">HPP family protein</fullName>
    </submittedName>
</protein>
<feature type="domain" description="HPP transmembrane region" evidence="2">
    <location>
        <begin position="21"/>
        <end position="164"/>
    </location>
</feature>
<gene>
    <name evidence="3" type="ORF">HDIA_0062</name>
</gene>
<dbReference type="EMBL" id="LT960614">
    <property type="protein sequence ID" value="SON53603.1"/>
    <property type="molecule type" value="Genomic_DNA"/>
</dbReference>
<dbReference type="Proteomes" id="UP000223606">
    <property type="component" value="Chromosome 1"/>
</dbReference>
<organism evidence="3 4">
    <name type="scientific">Hartmannibacter diazotrophicus</name>
    <dbReference type="NCBI Taxonomy" id="1482074"/>
    <lineage>
        <taxon>Bacteria</taxon>
        <taxon>Pseudomonadati</taxon>
        <taxon>Pseudomonadota</taxon>
        <taxon>Alphaproteobacteria</taxon>
        <taxon>Hyphomicrobiales</taxon>
        <taxon>Pleomorphomonadaceae</taxon>
        <taxon>Hartmannibacter</taxon>
    </lineage>
</organism>
<dbReference type="Pfam" id="PF04982">
    <property type="entry name" value="TM_HPP"/>
    <property type="match status" value="1"/>
</dbReference>
<feature type="transmembrane region" description="Helical" evidence="1">
    <location>
        <begin position="74"/>
        <end position="91"/>
    </location>
</feature>
<keyword evidence="1" id="KW-0472">Membrane</keyword>
<dbReference type="PANTHER" id="PTHR33741:SF5">
    <property type="entry name" value="TRANSMEMBRANE PROTEIN DDB_G0269096-RELATED"/>
    <property type="match status" value="1"/>
</dbReference>
<dbReference type="InterPro" id="IPR058581">
    <property type="entry name" value="TM_HPP"/>
</dbReference>
<keyword evidence="4" id="KW-1185">Reference proteome</keyword>
<dbReference type="AlphaFoldDB" id="A0A2C9D048"/>
<evidence type="ECO:0000256" key="1">
    <source>
        <dbReference type="SAM" id="Phobius"/>
    </source>
</evidence>
<evidence type="ECO:0000313" key="4">
    <source>
        <dbReference type="Proteomes" id="UP000223606"/>
    </source>
</evidence>
<sequence>MLTQLRHFFRRHEPISSAPLAHLKSGMGGLVGIGASGALAAFTGLPFLIAPFGASAVLLFGQPASPLAQPANVIGGYLVALGVTVGVLLALPAGWPAAALGVGAAIAVMLFLRVTHPPAGAIPIVAATSAIHVGTLSLVVAAGSVLLVGIATLHHWLPPRHIYPRRADLG</sequence>
<evidence type="ECO:0000259" key="2">
    <source>
        <dbReference type="Pfam" id="PF04982"/>
    </source>
</evidence>
<dbReference type="RefSeq" id="WP_099553311.1">
    <property type="nucleotide sequence ID" value="NZ_LT960614.1"/>
</dbReference>
<name>A0A2C9D048_9HYPH</name>
<accession>A0A2C9D048</accession>
<dbReference type="KEGG" id="hdi:HDIA_0062"/>
<dbReference type="PANTHER" id="PTHR33741">
    <property type="entry name" value="TRANSMEMBRANE PROTEIN DDB_G0269096-RELATED"/>
    <property type="match status" value="1"/>
</dbReference>